<keyword evidence="4 12" id="KW-0132">Cell division</keyword>
<dbReference type="Gene3D" id="3.65.10.10">
    <property type="entry name" value="Enolpyruvate transferase domain"/>
    <property type="match status" value="2"/>
</dbReference>
<evidence type="ECO:0000256" key="10">
    <source>
        <dbReference type="ARBA" id="ARBA00038367"/>
    </source>
</evidence>
<evidence type="ECO:0000256" key="12">
    <source>
        <dbReference type="HAMAP-Rule" id="MF_00111"/>
    </source>
</evidence>
<sequence>MGKLIIQGGIPLEGRVPISGAKNATLTVMAACFLASGETVLENIPQISDVDVMMDILRDMGGDAQWLEPGVIRMNVPDSINCRSSYILAKKVRASNLLLGPLIGRFGWAEVALPGGDNIGTRPMDLHIKGISGLGADLKIEHGYILGGIQGGGKRLTGGKIYLDFPSVGATENIMMAATLAKGQTIIENCAKEPEIVDLANFLNAMGARIRGAGTDLIRIDGVNELRGTRYSVIPDRIEAGSYMVAAAATHGWVIVENVIPTHLHAITAKLREIGIKVEEGDDKILVDGRGPFRPVDVKTLPYPGFPTDMQSQLMTLLTTVKGISLIVENVYENRLRVVDELQRMGAQIKIEGRTAVIDGVDKLSSAEVKATDLRAGAALIIAGLMAEGETEICGMSHVERGYEHIEAKLTALGARIRRVP</sequence>
<evidence type="ECO:0000313" key="14">
    <source>
        <dbReference type="EMBL" id="MTV50622.1"/>
    </source>
</evidence>
<dbReference type="InterPro" id="IPR050068">
    <property type="entry name" value="MurA_subfamily"/>
</dbReference>
<protein>
    <recommendedName>
        <fullName evidence="12">UDP-N-acetylglucosamine 1-carboxyvinyltransferase</fullName>
        <ecNumber evidence="12">2.5.1.7</ecNumber>
    </recommendedName>
    <alternativeName>
        <fullName evidence="12">Enoylpyruvate transferase</fullName>
    </alternativeName>
    <alternativeName>
        <fullName evidence="12">UDP-N-acetylglucosamine enolpyruvyl transferase</fullName>
        <shortName evidence="12">EPT</shortName>
    </alternativeName>
</protein>
<evidence type="ECO:0000259" key="13">
    <source>
        <dbReference type="Pfam" id="PF00275"/>
    </source>
</evidence>
<dbReference type="GO" id="GO:0019277">
    <property type="term" value="P:UDP-N-acetylgalactosamine biosynthetic process"/>
    <property type="evidence" value="ECO:0007669"/>
    <property type="project" value="InterPro"/>
</dbReference>
<dbReference type="SUPFAM" id="SSF55205">
    <property type="entry name" value="EPT/RTPC-like"/>
    <property type="match status" value="1"/>
</dbReference>
<dbReference type="InterPro" id="IPR036968">
    <property type="entry name" value="Enolpyruvate_Tfrase_sf"/>
</dbReference>
<name>A0A6I3SQD2_HELMO</name>
<evidence type="ECO:0000256" key="9">
    <source>
        <dbReference type="ARBA" id="ARBA00023316"/>
    </source>
</evidence>
<dbReference type="GO" id="GO:0005737">
    <property type="term" value="C:cytoplasm"/>
    <property type="evidence" value="ECO:0007669"/>
    <property type="project" value="UniProtKB-SubCell"/>
</dbReference>
<evidence type="ECO:0000256" key="8">
    <source>
        <dbReference type="ARBA" id="ARBA00023306"/>
    </source>
</evidence>
<dbReference type="RefSeq" id="WP_155477724.1">
    <property type="nucleotide sequence ID" value="NZ_WNKU01000030.1"/>
</dbReference>
<keyword evidence="15" id="KW-1185">Reference proteome</keyword>
<feature type="domain" description="Enolpyruvate transferase" evidence="13">
    <location>
        <begin position="7"/>
        <end position="410"/>
    </location>
</feature>
<dbReference type="NCBIfam" id="TIGR01072">
    <property type="entry name" value="murA"/>
    <property type="match status" value="1"/>
</dbReference>
<accession>A0A6I3SQD2</accession>
<dbReference type="GO" id="GO:0051301">
    <property type="term" value="P:cell division"/>
    <property type="evidence" value="ECO:0007669"/>
    <property type="project" value="UniProtKB-KW"/>
</dbReference>
<dbReference type="PANTHER" id="PTHR43783">
    <property type="entry name" value="UDP-N-ACETYLGLUCOSAMINE 1-CARBOXYVINYLTRANSFERASE"/>
    <property type="match status" value="1"/>
</dbReference>
<comment type="caution">
    <text evidence="14">The sequence shown here is derived from an EMBL/GenBank/DDBJ whole genome shotgun (WGS) entry which is preliminary data.</text>
</comment>
<evidence type="ECO:0000256" key="1">
    <source>
        <dbReference type="ARBA" id="ARBA00004496"/>
    </source>
</evidence>
<evidence type="ECO:0000256" key="5">
    <source>
        <dbReference type="ARBA" id="ARBA00022679"/>
    </source>
</evidence>
<dbReference type="NCBIfam" id="NF006873">
    <property type="entry name" value="PRK09369.1"/>
    <property type="match status" value="1"/>
</dbReference>
<comment type="caution">
    <text evidence="12">Lacks conserved residue(s) required for the propagation of feature annotation.</text>
</comment>
<evidence type="ECO:0000256" key="4">
    <source>
        <dbReference type="ARBA" id="ARBA00022618"/>
    </source>
</evidence>
<dbReference type="GO" id="GO:0008360">
    <property type="term" value="P:regulation of cell shape"/>
    <property type="evidence" value="ECO:0007669"/>
    <property type="project" value="UniProtKB-KW"/>
</dbReference>
<dbReference type="InterPro" id="IPR005750">
    <property type="entry name" value="UDP_GlcNAc_COvinyl_MurA"/>
</dbReference>
<dbReference type="GO" id="GO:0008760">
    <property type="term" value="F:UDP-N-acetylglucosamine 1-carboxyvinyltransferase activity"/>
    <property type="evidence" value="ECO:0007669"/>
    <property type="project" value="UniProtKB-UniRule"/>
</dbReference>
<organism evidence="14 15">
    <name type="scientific">Heliobacterium mobile</name>
    <name type="common">Heliobacillus mobilis</name>
    <dbReference type="NCBI Taxonomy" id="28064"/>
    <lineage>
        <taxon>Bacteria</taxon>
        <taxon>Bacillati</taxon>
        <taxon>Bacillota</taxon>
        <taxon>Clostridia</taxon>
        <taxon>Eubacteriales</taxon>
        <taxon>Heliobacteriaceae</taxon>
        <taxon>Heliobacterium</taxon>
    </lineage>
</organism>
<dbReference type="CDD" id="cd01555">
    <property type="entry name" value="UdpNAET"/>
    <property type="match status" value="1"/>
</dbReference>
<dbReference type="InterPro" id="IPR001986">
    <property type="entry name" value="Enolpyruvate_Tfrase_dom"/>
</dbReference>
<dbReference type="HAMAP" id="MF_00111">
    <property type="entry name" value="MurA"/>
    <property type="match status" value="1"/>
</dbReference>
<dbReference type="GO" id="GO:0071555">
    <property type="term" value="P:cell wall organization"/>
    <property type="evidence" value="ECO:0007669"/>
    <property type="project" value="UniProtKB-KW"/>
</dbReference>
<dbReference type="InterPro" id="IPR013792">
    <property type="entry name" value="RNA3'P_cycl/enolpyr_Trfase_a/b"/>
</dbReference>
<dbReference type="EMBL" id="WNKU01000030">
    <property type="protein sequence ID" value="MTV50622.1"/>
    <property type="molecule type" value="Genomic_DNA"/>
</dbReference>
<dbReference type="UniPathway" id="UPA00219"/>
<reference evidence="14 15" key="1">
    <citation type="submission" date="2019-11" db="EMBL/GenBank/DDBJ databases">
        <title>Whole-genome sequence of a the green, strictly anaerobic photosynthetic bacterium Heliobacillus mobilis DSM 6151.</title>
        <authorList>
            <person name="Kyndt J.A."/>
            <person name="Meyer T.E."/>
        </authorList>
    </citation>
    <scope>NUCLEOTIDE SEQUENCE [LARGE SCALE GENOMIC DNA]</scope>
    <source>
        <strain evidence="14 15">DSM 6151</strain>
    </source>
</reference>
<dbReference type="GO" id="GO:0009252">
    <property type="term" value="P:peptidoglycan biosynthetic process"/>
    <property type="evidence" value="ECO:0007669"/>
    <property type="project" value="UniProtKB-UniRule"/>
</dbReference>
<feature type="binding site" evidence="12">
    <location>
        <position position="331"/>
    </location>
    <ligand>
        <name>UDP-N-acetyl-alpha-D-glucosamine</name>
        <dbReference type="ChEBI" id="CHEBI:57705"/>
    </ligand>
</feature>
<comment type="subcellular location">
    <subcellularLocation>
        <location evidence="1 12">Cytoplasm</location>
    </subcellularLocation>
</comment>
<proteinExistence type="inferred from homology"/>
<dbReference type="EC" id="2.5.1.7" evidence="12"/>
<feature type="binding site" evidence="12">
    <location>
        <position position="309"/>
    </location>
    <ligand>
        <name>UDP-N-acetyl-alpha-D-glucosamine</name>
        <dbReference type="ChEBI" id="CHEBI:57705"/>
    </ligand>
</feature>
<comment type="similarity">
    <text evidence="10 12">Belongs to the EPSP synthase family. MurA subfamily.</text>
</comment>
<keyword evidence="8 12" id="KW-0131">Cell cycle</keyword>
<evidence type="ECO:0000256" key="2">
    <source>
        <dbReference type="ARBA" id="ARBA00004752"/>
    </source>
</evidence>
<dbReference type="PANTHER" id="PTHR43783:SF1">
    <property type="entry name" value="UDP-N-ACETYLGLUCOSAMINE 1-CARBOXYVINYLTRANSFERASE"/>
    <property type="match status" value="1"/>
</dbReference>
<dbReference type="OrthoDB" id="9803760at2"/>
<dbReference type="AlphaFoldDB" id="A0A6I3SQD2"/>
<gene>
    <name evidence="12 14" type="primary">murA</name>
    <name evidence="14" type="ORF">GJ688_16920</name>
</gene>
<keyword evidence="5 12" id="KW-0808">Transferase</keyword>
<evidence type="ECO:0000256" key="3">
    <source>
        <dbReference type="ARBA" id="ARBA00022490"/>
    </source>
</evidence>
<comment type="function">
    <text evidence="12">Cell wall formation. Adds enolpyruvyl to UDP-N-acetylglucosamine.</text>
</comment>
<feature type="active site" description="Proton donor" evidence="12">
    <location>
        <position position="117"/>
    </location>
</feature>
<feature type="binding site" evidence="12">
    <location>
        <begin position="122"/>
        <end position="126"/>
    </location>
    <ligand>
        <name>UDP-N-acetyl-alpha-D-glucosamine</name>
        <dbReference type="ChEBI" id="CHEBI:57705"/>
    </ligand>
</feature>
<comment type="pathway">
    <text evidence="2 12">Cell wall biogenesis; peptidoglycan biosynthesis.</text>
</comment>
<evidence type="ECO:0000256" key="6">
    <source>
        <dbReference type="ARBA" id="ARBA00022960"/>
    </source>
</evidence>
<feature type="binding site" evidence="12">
    <location>
        <position position="93"/>
    </location>
    <ligand>
        <name>UDP-N-acetyl-alpha-D-glucosamine</name>
        <dbReference type="ChEBI" id="CHEBI:57705"/>
    </ligand>
</feature>
<evidence type="ECO:0000256" key="11">
    <source>
        <dbReference type="ARBA" id="ARBA00047527"/>
    </source>
</evidence>
<evidence type="ECO:0000313" key="15">
    <source>
        <dbReference type="Proteomes" id="UP000430670"/>
    </source>
</evidence>
<comment type="catalytic activity">
    <reaction evidence="11 12">
        <text>phosphoenolpyruvate + UDP-N-acetyl-alpha-D-glucosamine = UDP-N-acetyl-3-O-(1-carboxyvinyl)-alpha-D-glucosamine + phosphate</text>
        <dbReference type="Rhea" id="RHEA:18681"/>
        <dbReference type="ChEBI" id="CHEBI:43474"/>
        <dbReference type="ChEBI" id="CHEBI:57705"/>
        <dbReference type="ChEBI" id="CHEBI:58702"/>
        <dbReference type="ChEBI" id="CHEBI:68483"/>
        <dbReference type="EC" id="2.5.1.7"/>
    </reaction>
</comment>
<dbReference type="Proteomes" id="UP000430670">
    <property type="component" value="Unassembled WGS sequence"/>
</dbReference>
<feature type="binding site" evidence="12">
    <location>
        <begin position="22"/>
        <end position="23"/>
    </location>
    <ligand>
        <name>phosphoenolpyruvate</name>
        <dbReference type="ChEBI" id="CHEBI:58702"/>
    </ligand>
</feature>
<keyword evidence="3 12" id="KW-0963">Cytoplasm</keyword>
<evidence type="ECO:0000256" key="7">
    <source>
        <dbReference type="ARBA" id="ARBA00022984"/>
    </source>
</evidence>
<keyword evidence="9 12" id="KW-0961">Cell wall biogenesis/degradation</keyword>
<keyword evidence="7 12" id="KW-0573">Peptidoglycan synthesis</keyword>
<dbReference type="Pfam" id="PF00275">
    <property type="entry name" value="EPSP_synthase"/>
    <property type="match status" value="1"/>
</dbReference>
<keyword evidence="6 12" id="KW-0133">Cell shape</keyword>